<evidence type="ECO:0000313" key="2">
    <source>
        <dbReference type="Proteomes" id="UP000709437"/>
    </source>
</evidence>
<dbReference type="Proteomes" id="UP000709437">
    <property type="component" value="Unassembled WGS sequence"/>
</dbReference>
<organism evidence="1 2">
    <name type="scientific">Curtobacterium flaccumfaciens pv. flaccumfaciens</name>
    <dbReference type="NCBI Taxonomy" id="138532"/>
    <lineage>
        <taxon>Bacteria</taxon>
        <taxon>Bacillati</taxon>
        <taxon>Actinomycetota</taxon>
        <taxon>Actinomycetes</taxon>
        <taxon>Micrococcales</taxon>
        <taxon>Microbacteriaceae</taxon>
        <taxon>Curtobacterium</taxon>
    </lineage>
</organism>
<sequence length="175" mass="19232">MIVWLNGTHGAGKTTTSRLLQPLLPGSRVLDAEKVGEVLMDVTPGLPASDNFQHWDPWRPLVVETARRVHDYVGGPLIMPMTVLVEAYWREIAAGLAAHGIPVRHFVLHVDEPTLRDRIQHDPIVGPSTFRFAYVDAYAEAARGWLHAEAEVIDATDTPASEVARAVADAVTSER</sequence>
<dbReference type="Pfam" id="PF13238">
    <property type="entry name" value="AAA_18"/>
    <property type="match status" value="1"/>
</dbReference>
<accession>A0A9Q2W5R5</accession>
<dbReference type="SUPFAM" id="SSF52540">
    <property type="entry name" value="P-loop containing nucleoside triphosphate hydrolases"/>
    <property type="match status" value="1"/>
</dbReference>
<gene>
    <name evidence="1" type="ORF">KK103_06905</name>
</gene>
<dbReference type="InterPro" id="IPR027417">
    <property type="entry name" value="P-loop_NTPase"/>
</dbReference>
<dbReference type="EMBL" id="JAHEWX010000006">
    <property type="protein sequence ID" value="MBT1541485.1"/>
    <property type="molecule type" value="Genomic_DNA"/>
</dbReference>
<comment type="caution">
    <text evidence="1">The sequence shown here is derived from an EMBL/GenBank/DDBJ whole genome shotgun (WGS) entry which is preliminary data.</text>
</comment>
<evidence type="ECO:0000313" key="1">
    <source>
        <dbReference type="EMBL" id="MBT1541485.1"/>
    </source>
</evidence>
<dbReference type="AlphaFoldDB" id="A0A9Q2W5R5"/>
<proteinExistence type="predicted"/>
<name>A0A9Q2W5R5_9MICO</name>
<reference evidence="1" key="1">
    <citation type="submission" date="2021-05" db="EMBL/GenBank/DDBJ databases">
        <title>Whole genome sequence of Curtobacterium flaccumfaciens pv. flaccumfaciens strain CFBP 3417.</title>
        <authorList>
            <person name="Osdaghi E."/>
            <person name="Taghouti G."/>
            <person name="Portier P."/>
            <person name="Fazliarab A."/>
            <person name="Taghavi S.M."/>
            <person name="Briand M."/>
            <person name="Le-Saux M."/>
            <person name="Jacques M.-A."/>
        </authorList>
    </citation>
    <scope>NUCLEOTIDE SEQUENCE</scope>
    <source>
        <strain evidence="1">CFBP 3417</strain>
    </source>
</reference>
<dbReference type="Gene3D" id="3.40.50.300">
    <property type="entry name" value="P-loop containing nucleotide triphosphate hydrolases"/>
    <property type="match status" value="1"/>
</dbReference>
<dbReference type="RefSeq" id="WP_042537976.1">
    <property type="nucleotide sequence ID" value="NZ_JAHEWX010000006.1"/>
</dbReference>
<protein>
    <submittedName>
        <fullName evidence="1">AAA family ATPase</fullName>
    </submittedName>
</protein>